<dbReference type="InterPro" id="IPR017850">
    <property type="entry name" value="Alkaline_phosphatase_core_sf"/>
</dbReference>
<dbReference type="EMBL" id="CP036433">
    <property type="protein sequence ID" value="QDU92798.1"/>
    <property type="molecule type" value="Genomic_DNA"/>
</dbReference>
<proteinExistence type="predicted"/>
<keyword evidence="2" id="KW-1185">Reference proteome</keyword>
<reference evidence="1 2" key="1">
    <citation type="submission" date="2019-02" db="EMBL/GenBank/DDBJ databases">
        <title>Deep-cultivation of Planctomycetes and their phenomic and genomic characterization uncovers novel biology.</title>
        <authorList>
            <person name="Wiegand S."/>
            <person name="Jogler M."/>
            <person name="Boedeker C."/>
            <person name="Pinto D."/>
            <person name="Vollmers J."/>
            <person name="Rivas-Marin E."/>
            <person name="Kohn T."/>
            <person name="Peeters S.H."/>
            <person name="Heuer A."/>
            <person name="Rast P."/>
            <person name="Oberbeckmann S."/>
            <person name="Bunk B."/>
            <person name="Jeske O."/>
            <person name="Meyerdierks A."/>
            <person name="Storesund J.E."/>
            <person name="Kallscheuer N."/>
            <person name="Luecker S."/>
            <person name="Lage O.M."/>
            <person name="Pohl T."/>
            <person name="Merkel B.J."/>
            <person name="Hornburger P."/>
            <person name="Mueller R.-W."/>
            <person name="Bruemmer F."/>
            <person name="Labrenz M."/>
            <person name="Spormann A.M."/>
            <person name="Op den Camp H."/>
            <person name="Overmann J."/>
            <person name="Amann R."/>
            <person name="Jetten M.S.M."/>
            <person name="Mascher T."/>
            <person name="Medema M.H."/>
            <person name="Devos D.P."/>
            <person name="Kaster A.-K."/>
            <person name="Ovreas L."/>
            <person name="Rohde M."/>
            <person name="Galperin M.Y."/>
            <person name="Jogler C."/>
        </authorList>
    </citation>
    <scope>NUCLEOTIDE SEQUENCE [LARGE SCALE GENOMIC DNA]</scope>
    <source>
        <strain evidence="1 2">Pla85_3_4</strain>
    </source>
</reference>
<dbReference type="AlphaFoldDB" id="A0A518DLS6"/>
<dbReference type="Pfam" id="PF07586">
    <property type="entry name" value="HXXSHH"/>
    <property type="match status" value="1"/>
</dbReference>
<name>A0A518DLS6_9BACT</name>
<dbReference type="InterPro" id="IPR011447">
    <property type="entry name" value="DUF1552"/>
</dbReference>
<evidence type="ECO:0000313" key="2">
    <source>
        <dbReference type="Proteomes" id="UP000317648"/>
    </source>
</evidence>
<evidence type="ECO:0000313" key="1">
    <source>
        <dbReference type="EMBL" id="QDU92798.1"/>
    </source>
</evidence>
<organism evidence="1 2">
    <name type="scientific">Lignipirellula cremea</name>
    <dbReference type="NCBI Taxonomy" id="2528010"/>
    <lineage>
        <taxon>Bacteria</taxon>
        <taxon>Pseudomonadati</taxon>
        <taxon>Planctomycetota</taxon>
        <taxon>Planctomycetia</taxon>
        <taxon>Pirellulales</taxon>
        <taxon>Pirellulaceae</taxon>
        <taxon>Lignipirellula</taxon>
    </lineage>
</organism>
<dbReference type="SUPFAM" id="SSF53649">
    <property type="entry name" value="Alkaline phosphatase-like"/>
    <property type="match status" value="1"/>
</dbReference>
<dbReference type="PROSITE" id="PS51318">
    <property type="entry name" value="TAT"/>
    <property type="match status" value="1"/>
</dbReference>
<dbReference type="InterPro" id="IPR006311">
    <property type="entry name" value="TAT_signal"/>
</dbReference>
<accession>A0A518DLS6</accession>
<sequence length="474" mass="51350">MPFHRRQLLKGAAAAFGSLQLPPWLGSVQAAVKARAGGQSQQPMRFVFCIRSNGLWAEMLQPPALLNRLPFPVAYDEKGRLVPGEHGSGRRLVTPAADLALGKDLQLNEVMQPLTPFRQKLSILQGINSGFSVYHKAGYQTLGAFAGKKRDSDEVAGPTVDSMLARAFPGPAPHVCLGHDPKSPSGVAYVPTSAEARDKPIAFFTHPKRAYKELFGVVGEGSARSHYETQSDILDFFAADAQRLRARTAGPEREQLDRYLNAFESLRQSRQEVEAIRDQLRRYAPKPPAEIEAGATMKVGAGNTEIAIASLLSGLTNVVTLRFDLLSSSSYEGVGSLHAGIGHGQVKDMVGARRQVCRFHFEQIARMATALEAIPEGDGTMLDNTVFVYTSDNGETHHSAGVNYPILLLGDLGGRLATGRYFAPGNEQTDRSQPGYTRLGDVWATLLAAAGQPYQDFGIPINGLPHRPIESLLA</sequence>
<dbReference type="KEGG" id="lcre:Pla8534_05710"/>
<dbReference type="RefSeq" id="WP_145049064.1">
    <property type="nucleotide sequence ID" value="NZ_CP036433.1"/>
</dbReference>
<protein>
    <recommendedName>
        <fullName evidence="3">DUF1552 domain-containing protein</fullName>
    </recommendedName>
</protein>
<dbReference type="Proteomes" id="UP000317648">
    <property type="component" value="Chromosome"/>
</dbReference>
<gene>
    <name evidence="1" type="ORF">Pla8534_05710</name>
</gene>
<dbReference type="OrthoDB" id="230029at2"/>
<evidence type="ECO:0008006" key="3">
    <source>
        <dbReference type="Google" id="ProtNLM"/>
    </source>
</evidence>